<dbReference type="RefSeq" id="XP_060414689.1">
    <property type="nucleotide sequence ID" value="XM_060562735.1"/>
</dbReference>
<feature type="region of interest" description="Disordered" evidence="1">
    <location>
        <begin position="34"/>
        <end position="58"/>
    </location>
</feature>
<evidence type="ECO:0000313" key="2">
    <source>
        <dbReference type="EMBL" id="KAK1593378.1"/>
    </source>
</evidence>
<comment type="caution">
    <text evidence="2">The sequence shown here is derived from an EMBL/GenBank/DDBJ whole genome shotgun (WGS) entry which is preliminary data.</text>
</comment>
<organism evidence="2 3">
    <name type="scientific">Colletotrichum navitas</name>
    <dbReference type="NCBI Taxonomy" id="681940"/>
    <lineage>
        <taxon>Eukaryota</taxon>
        <taxon>Fungi</taxon>
        <taxon>Dikarya</taxon>
        <taxon>Ascomycota</taxon>
        <taxon>Pezizomycotina</taxon>
        <taxon>Sordariomycetes</taxon>
        <taxon>Hypocreomycetidae</taxon>
        <taxon>Glomerellales</taxon>
        <taxon>Glomerellaceae</taxon>
        <taxon>Colletotrichum</taxon>
        <taxon>Colletotrichum graminicola species complex</taxon>
    </lineage>
</organism>
<evidence type="ECO:0000313" key="3">
    <source>
        <dbReference type="Proteomes" id="UP001230504"/>
    </source>
</evidence>
<protein>
    <submittedName>
        <fullName evidence="2">Uncharacterized protein</fullName>
    </submittedName>
</protein>
<gene>
    <name evidence="2" type="ORF">LY79DRAFT_659078</name>
</gene>
<dbReference type="Proteomes" id="UP001230504">
    <property type="component" value="Unassembled WGS sequence"/>
</dbReference>
<dbReference type="AlphaFoldDB" id="A0AAD8Q078"/>
<sequence>MQLGRVARLRGSGYTEYRPALVRYIPQATEPLRPRKYLSSTRPVPANPCPDEPSSHFDAATPRKLPIASVVLSRLACLLAPSLSVSSLLSSFVAAATDRPNVFRRSLSVDHGSRAANGKTPPVPILLHGSDIG</sequence>
<evidence type="ECO:0000256" key="1">
    <source>
        <dbReference type="SAM" id="MobiDB-lite"/>
    </source>
</evidence>
<dbReference type="GeneID" id="85446975"/>
<reference evidence="2" key="1">
    <citation type="submission" date="2021-06" db="EMBL/GenBank/DDBJ databases">
        <title>Comparative genomics, transcriptomics and evolutionary studies reveal genomic signatures of adaptation to plant cell wall in hemibiotrophic fungi.</title>
        <authorList>
            <consortium name="DOE Joint Genome Institute"/>
            <person name="Baroncelli R."/>
            <person name="Diaz J.F."/>
            <person name="Benocci T."/>
            <person name="Peng M."/>
            <person name="Battaglia E."/>
            <person name="Haridas S."/>
            <person name="Andreopoulos W."/>
            <person name="Labutti K."/>
            <person name="Pangilinan J."/>
            <person name="Floch G.L."/>
            <person name="Makela M.R."/>
            <person name="Henrissat B."/>
            <person name="Grigoriev I.V."/>
            <person name="Crouch J.A."/>
            <person name="De Vries R.P."/>
            <person name="Sukno S.A."/>
            <person name="Thon M.R."/>
        </authorList>
    </citation>
    <scope>NUCLEOTIDE SEQUENCE</scope>
    <source>
        <strain evidence="2">CBS 125086</strain>
    </source>
</reference>
<proteinExistence type="predicted"/>
<name>A0AAD8Q078_9PEZI</name>
<keyword evidence="3" id="KW-1185">Reference proteome</keyword>
<dbReference type="EMBL" id="JAHLJV010000026">
    <property type="protein sequence ID" value="KAK1593378.1"/>
    <property type="molecule type" value="Genomic_DNA"/>
</dbReference>
<accession>A0AAD8Q078</accession>